<feature type="domain" description="ABM" evidence="1">
    <location>
        <begin position="18"/>
        <end position="87"/>
    </location>
</feature>
<dbReference type="Proteomes" id="UP001139031">
    <property type="component" value="Unassembled WGS sequence"/>
</dbReference>
<evidence type="ECO:0000313" key="2">
    <source>
        <dbReference type="EMBL" id="MBZ5713867.1"/>
    </source>
</evidence>
<evidence type="ECO:0000259" key="1">
    <source>
        <dbReference type="Pfam" id="PF03992"/>
    </source>
</evidence>
<reference evidence="2" key="1">
    <citation type="submission" date="2021-08" db="EMBL/GenBank/DDBJ databases">
        <authorList>
            <person name="Stevens D.C."/>
        </authorList>
    </citation>
    <scope>NUCLEOTIDE SEQUENCE</scope>
    <source>
        <strain evidence="2">DSM 53165</strain>
    </source>
</reference>
<keyword evidence="2" id="KW-0560">Oxidoreductase</keyword>
<dbReference type="SUPFAM" id="SSF54909">
    <property type="entry name" value="Dimeric alpha+beta barrel"/>
    <property type="match status" value="1"/>
</dbReference>
<protein>
    <submittedName>
        <fullName evidence="2">Antibiotic biosynthesis monooxygenase</fullName>
    </submittedName>
</protein>
<keyword evidence="3" id="KW-1185">Reference proteome</keyword>
<dbReference type="GO" id="GO:0004497">
    <property type="term" value="F:monooxygenase activity"/>
    <property type="evidence" value="ECO:0007669"/>
    <property type="project" value="UniProtKB-KW"/>
</dbReference>
<comment type="caution">
    <text evidence="2">The sequence shown here is derived from an EMBL/GenBank/DDBJ whole genome shotgun (WGS) entry which is preliminary data.</text>
</comment>
<evidence type="ECO:0000313" key="3">
    <source>
        <dbReference type="Proteomes" id="UP001139031"/>
    </source>
</evidence>
<accession>A0ABS7U0K0</accession>
<proteinExistence type="predicted"/>
<dbReference type="EMBL" id="JAIRAU010000044">
    <property type="protein sequence ID" value="MBZ5713867.1"/>
    <property type="molecule type" value="Genomic_DNA"/>
</dbReference>
<name>A0ABS7U0K0_9BACT</name>
<gene>
    <name evidence="2" type="ORF">K7C98_31945</name>
</gene>
<dbReference type="InterPro" id="IPR011008">
    <property type="entry name" value="Dimeric_a/b-barrel"/>
</dbReference>
<organism evidence="2 3">
    <name type="scientific">Nannocystis pusilla</name>
    <dbReference type="NCBI Taxonomy" id="889268"/>
    <lineage>
        <taxon>Bacteria</taxon>
        <taxon>Pseudomonadati</taxon>
        <taxon>Myxococcota</taxon>
        <taxon>Polyangia</taxon>
        <taxon>Nannocystales</taxon>
        <taxon>Nannocystaceae</taxon>
        <taxon>Nannocystis</taxon>
    </lineage>
</organism>
<dbReference type="Pfam" id="PF03992">
    <property type="entry name" value="ABM"/>
    <property type="match status" value="1"/>
</dbReference>
<dbReference type="InterPro" id="IPR007138">
    <property type="entry name" value="ABM_dom"/>
</dbReference>
<dbReference type="Gene3D" id="3.30.70.100">
    <property type="match status" value="1"/>
</dbReference>
<sequence length="127" mass="14410">MSGRVARGGDPRYMGVVMFAVIYRWKLIPGREQQFEEGWRAGTRAIAEEFGGWGSRLHRGEDGVVVAYAQWPDRATWERAMQSRMHHSDDEARAKYRGAFEPDSFETLFAGEVTADLLELRRAGSDA</sequence>
<dbReference type="RefSeq" id="WP_224195601.1">
    <property type="nucleotide sequence ID" value="NZ_JAIRAU010000044.1"/>
</dbReference>
<keyword evidence="2" id="KW-0503">Monooxygenase</keyword>